<name>A0A5J4RAJ4_9ZZZZ</name>
<organism evidence="2">
    <name type="scientific">termite gut metagenome</name>
    <dbReference type="NCBI Taxonomy" id="433724"/>
    <lineage>
        <taxon>unclassified sequences</taxon>
        <taxon>metagenomes</taxon>
        <taxon>organismal metagenomes</taxon>
    </lineage>
</organism>
<dbReference type="GO" id="GO:0005524">
    <property type="term" value="F:ATP binding"/>
    <property type="evidence" value="ECO:0007669"/>
    <property type="project" value="UniProtKB-KW"/>
</dbReference>
<sequence>LSEGRLVDKGIVAEIEAAGYI</sequence>
<dbReference type="EMBL" id="SNRY01001482">
    <property type="protein sequence ID" value="KAA6330585.1"/>
    <property type="molecule type" value="Genomic_DNA"/>
</dbReference>
<reference evidence="2" key="1">
    <citation type="submission" date="2019-03" db="EMBL/GenBank/DDBJ databases">
        <title>Single cell metagenomics reveals metabolic interactions within the superorganism composed of flagellate Streblomastix strix and complex community of Bacteroidetes bacteria on its surface.</title>
        <authorList>
            <person name="Treitli S.C."/>
            <person name="Kolisko M."/>
            <person name="Husnik F."/>
            <person name="Keeling P."/>
            <person name="Hampl V."/>
        </authorList>
    </citation>
    <scope>NUCLEOTIDE SEQUENCE</scope>
    <source>
        <strain evidence="2">STM</strain>
    </source>
</reference>
<accession>A0A5J4RAJ4</accession>
<dbReference type="EMBL" id="SNRY01005784">
    <property type="protein sequence ID" value="KAA6314113.1"/>
    <property type="molecule type" value="Genomic_DNA"/>
</dbReference>
<keyword evidence="2" id="KW-0547">Nucleotide-binding</keyword>
<gene>
    <name evidence="2" type="ORF">EZS27_020718</name>
    <name evidence="1" type="ORF">EZS27_035221</name>
</gene>
<keyword evidence="2" id="KW-0378">Hydrolase</keyword>
<evidence type="ECO:0000313" key="2">
    <source>
        <dbReference type="EMBL" id="KAA6330585.1"/>
    </source>
</evidence>
<proteinExistence type="predicted"/>
<dbReference type="AlphaFoldDB" id="A0A5J4RAJ4"/>
<feature type="non-terminal residue" evidence="2">
    <location>
        <position position="1"/>
    </location>
</feature>
<dbReference type="GO" id="GO:0016787">
    <property type="term" value="F:hydrolase activity"/>
    <property type="evidence" value="ECO:0007669"/>
    <property type="project" value="UniProtKB-KW"/>
</dbReference>
<keyword evidence="2" id="KW-0067">ATP-binding</keyword>
<dbReference type="EC" id="3.6.3.-" evidence="2"/>
<comment type="caution">
    <text evidence="2">The sequence shown here is derived from an EMBL/GenBank/DDBJ whole genome shotgun (WGS) entry which is preliminary data.</text>
</comment>
<protein>
    <submittedName>
        <fullName evidence="2">Methionine import ATP-binding protein MetN</fullName>
        <ecNumber evidence="2">3.6.3.-</ecNumber>
    </submittedName>
</protein>
<evidence type="ECO:0000313" key="1">
    <source>
        <dbReference type="EMBL" id="KAA6314113.1"/>
    </source>
</evidence>